<keyword evidence="1 2" id="KW-0812">Transmembrane</keyword>
<keyword evidence="4" id="KW-1185">Reference proteome</keyword>
<reference evidence="2 4" key="1">
    <citation type="journal article" date="2011" name="Nature">
        <title>The Medicago genome provides insight into the evolution of rhizobial symbioses.</title>
        <authorList>
            <person name="Young N.D."/>
            <person name="Debelle F."/>
            <person name="Oldroyd G.E."/>
            <person name="Geurts R."/>
            <person name="Cannon S.B."/>
            <person name="Udvardi M.K."/>
            <person name="Benedito V.A."/>
            <person name="Mayer K.F."/>
            <person name="Gouzy J."/>
            <person name="Schoof H."/>
            <person name="Van de Peer Y."/>
            <person name="Proost S."/>
            <person name="Cook D.R."/>
            <person name="Meyers B.C."/>
            <person name="Spannagl M."/>
            <person name="Cheung F."/>
            <person name="De Mita S."/>
            <person name="Krishnakumar V."/>
            <person name="Gundlach H."/>
            <person name="Zhou S."/>
            <person name="Mudge J."/>
            <person name="Bharti A.K."/>
            <person name="Murray J.D."/>
            <person name="Naoumkina M.A."/>
            <person name="Rosen B."/>
            <person name="Silverstein K.A."/>
            <person name="Tang H."/>
            <person name="Rombauts S."/>
            <person name="Zhao P.X."/>
            <person name="Zhou P."/>
            <person name="Barbe V."/>
            <person name="Bardou P."/>
            <person name="Bechner M."/>
            <person name="Bellec A."/>
            <person name="Berger A."/>
            <person name="Berges H."/>
            <person name="Bidwell S."/>
            <person name="Bisseling T."/>
            <person name="Choisne N."/>
            <person name="Couloux A."/>
            <person name="Denny R."/>
            <person name="Deshpande S."/>
            <person name="Dai X."/>
            <person name="Doyle J.J."/>
            <person name="Dudez A.M."/>
            <person name="Farmer A.D."/>
            <person name="Fouteau S."/>
            <person name="Franken C."/>
            <person name="Gibelin C."/>
            <person name="Gish J."/>
            <person name="Goldstein S."/>
            <person name="Gonzalez A.J."/>
            <person name="Green P.J."/>
            <person name="Hallab A."/>
            <person name="Hartog M."/>
            <person name="Hua A."/>
            <person name="Humphray S.J."/>
            <person name="Jeong D.H."/>
            <person name="Jing Y."/>
            <person name="Jocker A."/>
            <person name="Kenton S.M."/>
            <person name="Kim D.J."/>
            <person name="Klee K."/>
            <person name="Lai H."/>
            <person name="Lang C."/>
            <person name="Lin S."/>
            <person name="Macmil S.L."/>
            <person name="Magdelenat G."/>
            <person name="Matthews L."/>
            <person name="McCorrison J."/>
            <person name="Monaghan E.L."/>
            <person name="Mun J.H."/>
            <person name="Najar F.Z."/>
            <person name="Nicholson C."/>
            <person name="Noirot C."/>
            <person name="O'Bleness M."/>
            <person name="Paule C.R."/>
            <person name="Poulain J."/>
            <person name="Prion F."/>
            <person name="Qin B."/>
            <person name="Qu C."/>
            <person name="Retzel E.F."/>
            <person name="Riddle C."/>
            <person name="Sallet E."/>
            <person name="Samain S."/>
            <person name="Samson N."/>
            <person name="Sanders I."/>
            <person name="Saurat O."/>
            <person name="Scarpelli C."/>
            <person name="Schiex T."/>
            <person name="Segurens B."/>
            <person name="Severin A.J."/>
            <person name="Sherrier D.J."/>
            <person name="Shi R."/>
            <person name="Sims S."/>
            <person name="Singer S.R."/>
            <person name="Sinharoy S."/>
            <person name="Sterck L."/>
            <person name="Viollet A."/>
            <person name="Wang B.B."/>
            <person name="Wang K."/>
            <person name="Wang M."/>
            <person name="Wang X."/>
            <person name="Warfsmann J."/>
            <person name="Weissenbach J."/>
            <person name="White D.D."/>
            <person name="White J.D."/>
            <person name="Wiley G.B."/>
            <person name="Wincker P."/>
            <person name="Xing Y."/>
            <person name="Yang L."/>
            <person name="Yao Z."/>
            <person name="Ying F."/>
            <person name="Zhai J."/>
            <person name="Zhou L."/>
            <person name="Zuber A."/>
            <person name="Denarie J."/>
            <person name="Dixon R.A."/>
            <person name="May G.D."/>
            <person name="Schwartz D.C."/>
            <person name="Rogers J."/>
            <person name="Quetier F."/>
            <person name="Town C.D."/>
            <person name="Roe B.A."/>
        </authorList>
    </citation>
    <scope>NUCLEOTIDE SEQUENCE [LARGE SCALE GENOMIC DNA]</scope>
    <source>
        <strain evidence="2">A17</strain>
        <strain evidence="3 4">cv. Jemalong A17</strain>
    </source>
</reference>
<keyword evidence="1" id="KW-0472">Membrane</keyword>
<evidence type="ECO:0000256" key="1">
    <source>
        <dbReference type="SAM" id="Phobius"/>
    </source>
</evidence>
<protein>
    <submittedName>
        <fullName evidence="2">Transmembrane protein, putative</fullName>
    </submittedName>
</protein>
<keyword evidence="1" id="KW-1133">Transmembrane helix</keyword>
<dbReference type="EMBL" id="CM001217">
    <property type="protein sequence ID" value="AES59760.1"/>
    <property type="molecule type" value="Genomic_DNA"/>
</dbReference>
<evidence type="ECO:0000313" key="2">
    <source>
        <dbReference type="EMBL" id="AES59760.1"/>
    </source>
</evidence>
<feature type="transmembrane region" description="Helical" evidence="1">
    <location>
        <begin position="12"/>
        <end position="31"/>
    </location>
</feature>
<name>G7I7Q8_MEDTR</name>
<accession>G7I7Q8</accession>
<evidence type="ECO:0000313" key="3">
    <source>
        <dbReference type="EnsemblPlants" id="AES59760"/>
    </source>
</evidence>
<organism evidence="2 4">
    <name type="scientific">Medicago truncatula</name>
    <name type="common">Barrel medic</name>
    <name type="synonym">Medicago tribuloides</name>
    <dbReference type="NCBI Taxonomy" id="3880"/>
    <lineage>
        <taxon>Eukaryota</taxon>
        <taxon>Viridiplantae</taxon>
        <taxon>Streptophyta</taxon>
        <taxon>Embryophyta</taxon>
        <taxon>Tracheophyta</taxon>
        <taxon>Spermatophyta</taxon>
        <taxon>Magnoliopsida</taxon>
        <taxon>eudicotyledons</taxon>
        <taxon>Gunneridae</taxon>
        <taxon>Pentapetalae</taxon>
        <taxon>rosids</taxon>
        <taxon>fabids</taxon>
        <taxon>Fabales</taxon>
        <taxon>Fabaceae</taxon>
        <taxon>Papilionoideae</taxon>
        <taxon>50 kb inversion clade</taxon>
        <taxon>NPAAA clade</taxon>
        <taxon>Hologalegina</taxon>
        <taxon>IRL clade</taxon>
        <taxon>Trifolieae</taxon>
        <taxon>Medicago</taxon>
    </lineage>
</organism>
<dbReference type="HOGENOM" id="CLU_2658144_0_0_1"/>
<dbReference type="EnsemblPlants" id="AES59760">
    <property type="protein sequence ID" value="AES59760"/>
    <property type="gene ID" value="MTR_1g025480"/>
</dbReference>
<evidence type="ECO:0000313" key="4">
    <source>
        <dbReference type="Proteomes" id="UP000002051"/>
    </source>
</evidence>
<reference evidence="2 4" key="2">
    <citation type="journal article" date="2014" name="BMC Genomics">
        <title>An improved genome release (version Mt4.0) for the model legume Medicago truncatula.</title>
        <authorList>
            <person name="Tang H."/>
            <person name="Krishnakumar V."/>
            <person name="Bidwell S."/>
            <person name="Rosen B."/>
            <person name="Chan A."/>
            <person name="Zhou S."/>
            <person name="Gentzbittel L."/>
            <person name="Childs K.L."/>
            <person name="Yandell M."/>
            <person name="Gundlach H."/>
            <person name="Mayer K.F."/>
            <person name="Schwartz D.C."/>
            <person name="Town C.D."/>
        </authorList>
    </citation>
    <scope>GENOME REANNOTATION</scope>
    <source>
        <strain evidence="3 4">cv. Jemalong A17</strain>
    </source>
</reference>
<dbReference type="Proteomes" id="UP000002051">
    <property type="component" value="Unassembled WGS sequence"/>
</dbReference>
<sequence length="76" mass="8429">MDRDHSRMRLVLLLVIAINIPILLIPFFMIADAIVATDKGPVIQHDHAGCLSSLIPKQLYSNVIYTPKPSAARTSF</sequence>
<dbReference type="AlphaFoldDB" id="G7I7Q8"/>
<reference evidence="3" key="3">
    <citation type="submission" date="2015-04" db="UniProtKB">
        <authorList>
            <consortium name="EnsemblPlants"/>
        </authorList>
    </citation>
    <scope>IDENTIFICATION</scope>
    <source>
        <strain evidence="3">cv. Jemalong A17</strain>
    </source>
</reference>
<proteinExistence type="predicted"/>
<gene>
    <name evidence="2" type="ordered locus">MTR_1g025480</name>
</gene>
<dbReference type="PaxDb" id="3880-AES59760"/>